<accession>A0A327KQM6</accession>
<name>A0A327KQM6_9BRAD</name>
<keyword evidence="2" id="KW-1133">Transmembrane helix</keyword>
<protein>
    <recommendedName>
        <fullName evidence="7">Diguanylate cyclase</fullName>
    </recommendedName>
</protein>
<dbReference type="SUPFAM" id="SSF55785">
    <property type="entry name" value="PYP-like sensor domain (PAS domain)"/>
    <property type="match status" value="1"/>
</dbReference>
<dbReference type="CDD" id="cd01949">
    <property type="entry name" value="GGDEF"/>
    <property type="match status" value="1"/>
</dbReference>
<dbReference type="Pfam" id="PF00990">
    <property type="entry name" value="GGDEF"/>
    <property type="match status" value="1"/>
</dbReference>
<dbReference type="PROSITE" id="PS50887">
    <property type="entry name" value="GGDEF"/>
    <property type="match status" value="1"/>
</dbReference>
<dbReference type="Gene3D" id="3.20.20.450">
    <property type="entry name" value="EAL domain"/>
    <property type="match status" value="1"/>
</dbReference>
<proteinExistence type="predicted"/>
<keyword evidence="2" id="KW-0812">Transmembrane</keyword>
<comment type="caution">
    <text evidence="5">The sequence shown here is derived from an EMBL/GenBank/DDBJ whole genome shotgun (WGS) entry which is preliminary data.</text>
</comment>
<dbReference type="SUPFAM" id="SSF141868">
    <property type="entry name" value="EAL domain-like"/>
    <property type="match status" value="1"/>
</dbReference>
<evidence type="ECO:0000256" key="1">
    <source>
        <dbReference type="SAM" id="MobiDB-lite"/>
    </source>
</evidence>
<dbReference type="PANTHER" id="PTHR44757:SF2">
    <property type="entry name" value="BIOFILM ARCHITECTURE MAINTENANCE PROTEIN MBAA"/>
    <property type="match status" value="1"/>
</dbReference>
<dbReference type="SMART" id="SM00267">
    <property type="entry name" value="GGDEF"/>
    <property type="match status" value="1"/>
</dbReference>
<dbReference type="InterPro" id="IPR043128">
    <property type="entry name" value="Rev_trsase/Diguanyl_cyclase"/>
</dbReference>
<dbReference type="InterPro" id="IPR029787">
    <property type="entry name" value="Nucleotide_cyclase"/>
</dbReference>
<dbReference type="PANTHER" id="PTHR44757">
    <property type="entry name" value="DIGUANYLATE CYCLASE DGCP"/>
    <property type="match status" value="1"/>
</dbReference>
<dbReference type="Pfam" id="PF12860">
    <property type="entry name" value="PAS_7"/>
    <property type="match status" value="1"/>
</dbReference>
<dbReference type="PROSITE" id="PS50883">
    <property type="entry name" value="EAL"/>
    <property type="match status" value="1"/>
</dbReference>
<dbReference type="SMART" id="SM00052">
    <property type="entry name" value="EAL"/>
    <property type="match status" value="1"/>
</dbReference>
<organism evidence="5 6">
    <name type="scientific">Rhodoplanes elegans</name>
    <dbReference type="NCBI Taxonomy" id="29408"/>
    <lineage>
        <taxon>Bacteria</taxon>
        <taxon>Pseudomonadati</taxon>
        <taxon>Pseudomonadota</taxon>
        <taxon>Alphaproteobacteria</taxon>
        <taxon>Hyphomicrobiales</taxon>
        <taxon>Nitrobacteraceae</taxon>
        <taxon>Rhodoplanes</taxon>
    </lineage>
</organism>
<keyword evidence="6" id="KW-1185">Reference proteome</keyword>
<dbReference type="OrthoDB" id="9814202at2"/>
<evidence type="ECO:0000259" key="3">
    <source>
        <dbReference type="PROSITE" id="PS50883"/>
    </source>
</evidence>
<evidence type="ECO:0000256" key="2">
    <source>
        <dbReference type="SAM" id="Phobius"/>
    </source>
</evidence>
<dbReference type="InterPro" id="IPR000160">
    <property type="entry name" value="GGDEF_dom"/>
</dbReference>
<dbReference type="InterPro" id="IPR035919">
    <property type="entry name" value="EAL_sf"/>
</dbReference>
<dbReference type="Gene3D" id="3.30.450.20">
    <property type="entry name" value="PAS domain"/>
    <property type="match status" value="2"/>
</dbReference>
<dbReference type="InterPro" id="IPR001633">
    <property type="entry name" value="EAL_dom"/>
</dbReference>
<dbReference type="Gene3D" id="3.30.70.270">
    <property type="match status" value="1"/>
</dbReference>
<reference evidence="5 6" key="1">
    <citation type="submission" date="2017-07" db="EMBL/GenBank/DDBJ databases">
        <title>Draft Genome Sequences of Select Purple Nonsulfur Bacteria.</title>
        <authorList>
            <person name="Lasarre B."/>
            <person name="Mckinlay J.B."/>
        </authorList>
    </citation>
    <scope>NUCLEOTIDE SEQUENCE [LARGE SCALE GENOMIC DNA]</scope>
    <source>
        <strain evidence="5 6">DSM 11907</strain>
    </source>
</reference>
<gene>
    <name evidence="5" type="ORF">CH338_05840</name>
</gene>
<feature type="domain" description="EAL" evidence="3">
    <location>
        <begin position="436"/>
        <end position="686"/>
    </location>
</feature>
<feature type="region of interest" description="Disordered" evidence="1">
    <location>
        <begin position="687"/>
        <end position="720"/>
    </location>
</feature>
<feature type="transmembrane region" description="Helical" evidence="2">
    <location>
        <begin position="105"/>
        <end position="127"/>
    </location>
</feature>
<evidence type="ECO:0000259" key="4">
    <source>
        <dbReference type="PROSITE" id="PS50887"/>
    </source>
</evidence>
<feature type="domain" description="GGDEF" evidence="4">
    <location>
        <begin position="293"/>
        <end position="427"/>
    </location>
</feature>
<evidence type="ECO:0000313" key="6">
    <source>
        <dbReference type="Proteomes" id="UP000248863"/>
    </source>
</evidence>
<dbReference type="AlphaFoldDB" id="A0A327KQM6"/>
<dbReference type="EMBL" id="NPEU01000038">
    <property type="protein sequence ID" value="RAI40587.1"/>
    <property type="molecule type" value="Genomic_DNA"/>
</dbReference>
<dbReference type="SUPFAM" id="SSF55073">
    <property type="entry name" value="Nucleotide cyclase"/>
    <property type="match status" value="1"/>
</dbReference>
<keyword evidence="2" id="KW-0472">Membrane</keyword>
<feature type="compositionally biased region" description="Low complexity" evidence="1">
    <location>
        <begin position="711"/>
        <end position="720"/>
    </location>
</feature>
<evidence type="ECO:0008006" key="7">
    <source>
        <dbReference type="Google" id="ProtNLM"/>
    </source>
</evidence>
<evidence type="ECO:0000313" key="5">
    <source>
        <dbReference type="EMBL" id="RAI40587.1"/>
    </source>
</evidence>
<dbReference type="Proteomes" id="UP000248863">
    <property type="component" value="Unassembled WGS sequence"/>
</dbReference>
<dbReference type="NCBIfam" id="TIGR00254">
    <property type="entry name" value="GGDEF"/>
    <property type="match status" value="1"/>
</dbReference>
<dbReference type="CDD" id="cd12915">
    <property type="entry name" value="PDC2_DGC_like"/>
    <property type="match status" value="1"/>
</dbReference>
<dbReference type="InterPro" id="IPR035965">
    <property type="entry name" value="PAS-like_dom_sf"/>
</dbReference>
<sequence length="720" mass="78312">MGVPIDYFRNVYDSIAPLAARSFALLRDDGTVLARFPAEVEPTGVPIADLSWFAAAARGGGFYVTRDAQTRETRLVAVRPVPGHPLFVNVAITESAALATWEHRALWIGVGSLLAFLCCAALLSGLVRKSRRLEQTTSQLDAALNNMSYGLCMFDRDARLILHNARYRQMYGLGAAAVRPGTSLRELLRLRTEAGTVCADPESYLAELTGAISRDTATHVMTRLGDGRVIAVLNDPTGDGGWISVHEDITERTQAEQRIAHMARHDALTDLANRLLFRERMDEAIARLGRTGKGFAVLIFDIDLFKSVNDSLGHSGGDALLEAVAERLRRTAASDDTLGRIGGDEFAIIQHCHDDPRGETGARAERLLDDLRAPYEIEGKRIVIGISIGVAIAPEDGTEPSQILRNADLALYRAKSDGRGCYRFFEPAMDADAQLQREFEFELREALVRKEFEIHFQPIVDIATCRACAVEALVRWRHPDHGLIPPDKFIPVAEEIGLIIPLGEWILDTACRIAADWPDDVRLAVNLSAVQFRSGNLVEVVRDALARSGLPAARLELEITESVLLQKDHGGLAVLHDLAALGVHIVLDDFGTGYSSLSYLQLFPFSKIKIDKSFVADLPTRSDCAAIVCTVVNLAKALDMGTTAEGVETVEQLELLRAAGCREAQGWLFGRPGAASALVLDQPLAAPRISPPTATAPKRRSADGRAGGPMPGRRVVGPSH</sequence>
<dbReference type="CDD" id="cd01948">
    <property type="entry name" value="EAL"/>
    <property type="match status" value="1"/>
</dbReference>
<dbReference type="InterPro" id="IPR052155">
    <property type="entry name" value="Biofilm_reg_signaling"/>
</dbReference>
<dbReference type="Pfam" id="PF00563">
    <property type="entry name" value="EAL"/>
    <property type="match status" value="1"/>
</dbReference>